<name>A0A2T3JAE9_9GAMM</name>
<feature type="chain" id="PRO_5015426223" evidence="1">
    <location>
        <begin position="21"/>
        <end position="134"/>
    </location>
</feature>
<sequence>MKTIKVIGLLSLLASSFVSANNTIIFSGSYHHENVPITYPKTQHPISLVGGYNITNGILSSNTYNCGIDVSDYNMTTTLQWEATKPLLVVLGDNLIMCRSGSTGPFELDLTQFIESTPPHILDHLEVANSYPFN</sequence>
<organism evidence="2 3">
    <name type="scientific">Photobacterium frigidiphilum</name>
    <dbReference type="NCBI Taxonomy" id="264736"/>
    <lineage>
        <taxon>Bacteria</taxon>
        <taxon>Pseudomonadati</taxon>
        <taxon>Pseudomonadota</taxon>
        <taxon>Gammaproteobacteria</taxon>
        <taxon>Vibrionales</taxon>
        <taxon>Vibrionaceae</taxon>
        <taxon>Photobacterium</taxon>
    </lineage>
</organism>
<comment type="caution">
    <text evidence="2">The sequence shown here is derived from an EMBL/GenBank/DDBJ whole genome shotgun (WGS) entry which is preliminary data.</text>
</comment>
<keyword evidence="3" id="KW-1185">Reference proteome</keyword>
<reference evidence="2 3" key="1">
    <citation type="submission" date="2018-01" db="EMBL/GenBank/DDBJ databases">
        <title>Whole genome sequencing of Histamine producing bacteria.</title>
        <authorList>
            <person name="Butler K."/>
        </authorList>
    </citation>
    <scope>NUCLEOTIDE SEQUENCE [LARGE SCALE GENOMIC DNA]</scope>
    <source>
        <strain evidence="2 3">JCM 12947</strain>
    </source>
</reference>
<dbReference type="OrthoDB" id="5876749at2"/>
<dbReference type="AlphaFoldDB" id="A0A2T3JAE9"/>
<accession>A0A2T3JAE9</accession>
<dbReference type="Proteomes" id="UP000240987">
    <property type="component" value="Unassembled WGS sequence"/>
</dbReference>
<dbReference type="EMBL" id="PYMJ01000027">
    <property type="protein sequence ID" value="PSU45793.1"/>
    <property type="molecule type" value="Genomic_DNA"/>
</dbReference>
<protein>
    <submittedName>
        <fullName evidence="2">Uncharacterized protein</fullName>
    </submittedName>
</protein>
<evidence type="ECO:0000256" key="1">
    <source>
        <dbReference type="SAM" id="SignalP"/>
    </source>
</evidence>
<dbReference type="RefSeq" id="WP_107244554.1">
    <property type="nucleotide sequence ID" value="NZ_PYMJ01000027.1"/>
</dbReference>
<evidence type="ECO:0000313" key="2">
    <source>
        <dbReference type="EMBL" id="PSU45793.1"/>
    </source>
</evidence>
<evidence type="ECO:0000313" key="3">
    <source>
        <dbReference type="Proteomes" id="UP000240987"/>
    </source>
</evidence>
<proteinExistence type="predicted"/>
<keyword evidence="1" id="KW-0732">Signal</keyword>
<gene>
    <name evidence="2" type="ORF">C9J12_21375</name>
</gene>
<feature type="signal peptide" evidence="1">
    <location>
        <begin position="1"/>
        <end position="20"/>
    </location>
</feature>